<reference evidence="2" key="1">
    <citation type="journal article" date="2020" name="Nature">
        <title>Giant virus diversity and host interactions through global metagenomics.</title>
        <authorList>
            <person name="Schulz F."/>
            <person name="Roux S."/>
            <person name="Paez-Espino D."/>
            <person name="Jungbluth S."/>
            <person name="Walsh D.A."/>
            <person name="Denef V.J."/>
            <person name="McMahon K.D."/>
            <person name="Konstantinidis K.T."/>
            <person name="Eloe-Fadrosh E.A."/>
            <person name="Kyrpides N.C."/>
            <person name="Woyke T."/>
        </authorList>
    </citation>
    <scope>NUCLEOTIDE SEQUENCE</scope>
    <source>
        <strain evidence="2">GVMAG-M-3300023184-50</strain>
    </source>
</reference>
<accession>A0A6C0I7K0</accession>
<organism evidence="2">
    <name type="scientific">viral metagenome</name>
    <dbReference type="NCBI Taxonomy" id="1070528"/>
    <lineage>
        <taxon>unclassified sequences</taxon>
        <taxon>metagenomes</taxon>
        <taxon>organismal metagenomes</taxon>
    </lineage>
</organism>
<feature type="transmembrane region" description="Helical" evidence="1">
    <location>
        <begin position="78"/>
        <end position="99"/>
    </location>
</feature>
<feature type="transmembrane region" description="Helical" evidence="1">
    <location>
        <begin position="35"/>
        <end position="57"/>
    </location>
</feature>
<evidence type="ECO:0000313" key="2">
    <source>
        <dbReference type="EMBL" id="QHT88385.1"/>
    </source>
</evidence>
<proteinExistence type="predicted"/>
<evidence type="ECO:0000256" key="1">
    <source>
        <dbReference type="SAM" id="Phobius"/>
    </source>
</evidence>
<protein>
    <submittedName>
        <fullName evidence="2">Uncharacterized protein</fullName>
    </submittedName>
</protein>
<keyword evidence="1" id="KW-0472">Membrane</keyword>
<keyword evidence="1" id="KW-0812">Transmembrane</keyword>
<sequence length="182" mass="21494">MFVFPATNTMGKYAYTVHPKSGMMWSDIMPLTTNIAILAVIYAFLGSMMSFILYYLFDEYEPDKKNKVWEDKSFVFHMSDLIIEIVLISLASFWVVYFINEHFPIFPVRKHMSHYIDTYSTGLFFMYTIFIFVDSFGRKLRYMYSRYLSPHFDYWLPQEGSIVNCSLHYHQNGSGSGSQKNE</sequence>
<feature type="transmembrane region" description="Helical" evidence="1">
    <location>
        <begin position="119"/>
        <end position="137"/>
    </location>
</feature>
<keyword evidence="1" id="KW-1133">Transmembrane helix</keyword>
<dbReference type="EMBL" id="MN740115">
    <property type="protein sequence ID" value="QHT88385.1"/>
    <property type="molecule type" value="Genomic_DNA"/>
</dbReference>
<name>A0A6C0I7K0_9ZZZZ</name>
<dbReference type="AlphaFoldDB" id="A0A6C0I7K0"/>